<dbReference type="AlphaFoldDB" id="A0A844FT68"/>
<evidence type="ECO:0000256" key="1">
    <source>
        <dbReference type="SAM" id="Phobius"/>
    </source>
</evidence>
<proteinExistence type="predicted"/>
<gene>
    <name evidence="3" type="ORF">FYJ79_06275</name>
</gene>
<dbReference type="InterPro" id="IPR026870">
    <property type="entry name" value="Zinc_ribbon_dom"/>
</dbReference>
<protein>
    <submittedName>
        <fullName evidence="3">Zinc ribbon domain-containing protein</fullName>
    </submittedName>
</protein>
<name>A0A844FT68_9FIRM</name>
<evidence type="ECO:0000313" key="3">
    <source>
        <dbReference type="EMBL" id="MST89178.1"/>
    </source>
</evidence>
<comment type="caution">
    <text evidence="3">The sequence shown here is derived from an EMBL/GenBank/DDBJ whole genome shotgun (WGS) entry which is preliminary data.</text>
</comment>
<feature type="transmembrane region" description="Helical" evidence="1">
    <location>
        <begin position="73"/>
        <end position="93"/>
    </location>
</feature>
<sequence length="96" mass="10709">MYCTHCGKQIDDDAKFCPYCGQEVPAVYQDEPINNDESSLMFQLVGFLFPIIGFVLYAFYYRKSPLKARSAGIGALIGLIVNIVLLVLGNMVFGLY</sequence>
<organism evidence="3 4">
    <name type="scientific">Sharpea porci</name>
    <dbReference type="NCBI Taxonomy" id="2652286"/>
    <lineage>
        <taxon>Bacteria</taxon>
        <taxon>Bacillati</taxon>
        <taxon>Bacillota</taxon>
        <taxon>Erysipelotrichia</taxon>
        <taxon>Erysipelotrichales</taxon>
        <taxon>Coprobacillaceae</taxon>
        <taxon>Sharpea</taxon>
    </lineage>
</organism>
<keyword evidence="4" id="KW-1185">Reference proteome</keyword>
<feature type="transmembrane region" description="Helical" evidence="1">
    <location>
        <begin position="40"/>
        <end position="61"/>
    </location>
</feature>
<evidence type="ECO:0000313" key="4">
    <source>
        <dbReference type="Proteomes" id="UP000442619"/>
    </source>
</evidence>
<keyword evidence="1" id="KW-1133">Transmembrane helix</keyword>
<evidence type="ECO:0000259" key="2">
    <source>
        <dbReference type="Pfam" id="PF13240"/>
    </source>
</evidence>
<keyword evidence="1" id="KW-0472">Membrane</keyword>
<reference evidence="3 4" key="1">
    <citation type="submission" date="2019-08" db="EMBL/GenBank/DDBJ databases">
        <title>In-depth cultivation of the pig gut microbiome towards novel bacterial diversity and tailored functional studies.</title>
        <authorList>
            <person name="Wylensek D."/>
            <person name="Hitch T.C.A."/>
            <person name="Clavel T."/>
        </authorList>
    </citation>
    <scope>NUCLEOTIDE SEQUENCE [LARGE SCALE GENOMIC DNA]</scope>
    <source>
        <strain evidence="3 4">CA-Schmier-601-WT-3</strain>
    </source>
</reference>
<feature type="domain" description="Zinc-ribbon" evidence="2">
    <location>
        <begin position="2"/>
        <end position="23"/>
    </location>
</feature>
<accession>A0A844FT68</accession>
<keyword evidence="1" id="KW-0812">Transmembrane</keyword>
<dbReference type="Pfam" id="PF13240">
    <property type="entry name" value="Zn_Ribbon_1"/>
    <property type="match status" value="1"/>
</dbReference>
<dbReference type="Proteomes" id="UP000442619">
    <property type="component" value="Unassembled WGS sequence"/>
</dbReference>
<dbReference type="RefSeq" id="WP_154515579.1">
    <property type="nucleotide sequence ID" value="NZ_VUNM01000011.1"/>
</dbReference>
<dbReference type="EMBL" id="VUNM01000011">
    <property type="protein sequence ID" value="MST89178.1"/>
    <property type="molecule type" value="Genomic_DNA"/>
</dbReference>